<evidence type="ECO:0000256" key="10">
    <source>
        <dbReference type="ARBA" id="ARBA00034905"/>
    </source>
</evidence>
<feature type="compositionally biased region" description="Gly residues" evidence="13">
    <location>
        <begin position="559"/>
        <end position="573"/>
    </location>
</feature>
<dbReference type="InterPro" id="IPR004125">
    <property type="entry name" value="Signal_recog_particle_SRP54_M"/>
</dbReference>
<dbReference type="GO" id="GO:0005829">
    <property type="term" value="C:cytosol"/>
    <property type="evidence" value="ECO:0007669"/>
    <property type="project" value="TreeGrafter"/>
</dbReference>
<sequence length="609" mass="66483">MVLLELGKKINAAFSELQRAPKIDDKTLDQLMKGISIALLSSDVNVNLVASLRTRVKNKLLPQLEKLIIFNELVALVNPTNPITANETPSSSSVTRSSTDYQTWQPKRGKSNVIMFVGLQGSGKTTSCTKLAVYYKRKGFKTALVCADTFRAGAFDQLKQNATKAKIPFFGSYTETDPIAISNSGVTRFKRERFEVIIVDTSGRHRQETELFEEMKQISRAVKPNLTIMVLDGAIDKSFQGSIRFGAIFVTKLDGHAKGGGAISAVAASQTPIMFIGTGEHINDLEKFSPEPFIKKLLGMGDLTEFLETMQDLQSSTPIQKREEMRERIERGEFTIRDLKDQMSNLSQMGSIAKIASMIPGMSEMMAGFGGDTNQVNQKMKRMTFIFDSMSNKELDSNGSLFKFSRPANRNLKMNDGEPRQPNRRILRVARASGTSVDEVEAMLAQHAMFASMVKSAGGKRKWEQQQALKQAQQQSKAMMAGASGKGGKVKQQQITIEQLVKMAPNQRQQVLRQAPAAVRKQIEDAGGVDAFYALSQAAQRNGGQPSAATRARRAAAAGAGGLGGGMGGGGRSGISADGGQQSMPDPETMRKMMEQMGMGDLGSMFSRR</sequence>
<evidence type="ECO:0000256" key="5">
    <source>
        <dbReference type="ARBA" id="ARBA00022801"/>
    </source>
</evidence>
<feature type="domain" description="SRP54-type proteins GTP-binding" evidence="14">
    <location>
        <begin position="272"/>
        <end position="285"/>
    </location>
</feature>
<evidence type="ECO:0000256" key="8">
    <source>
        <dbReference type="ARBA" id="ARBA00023135"/>
    </source>
</evidence>
<feature type="region of interest" description="Disordered" evidence="13">
    <location>
        <begin position="85"/>
        <end position="105"/>
    </location>
</feature>
<comment type="caution">
    <text evidence="15">The sequence shown here is derived from an EMBL/GenBank/DDBJ whole genome shotgun (WGS) entry which is preliminary data.</text>
</comment>
<keyword evidence="16" id="KW-1185">Reference proteome</keyword>
<evidence type="ECO:0000256" key="12">
    <source>
        <dbReference type="ARBA" id="ARBA00048157"/>
    </source>
</evidence>
<organism evidence="15 16">
    <name type="scientific">Phakopsora pachyrhizi</name>
    <name type="common">Asian soybean rust disease fungus</name>
    <dbReference type="NCBI Taxonomy" id="170000"/>
    <lineage>
        <taxon>Eukaryota</taxon>
        <taxon>Fungi</taxon>
        <taxon>Dikarya</taxon>
        <taxon>Basidiomycota</taxon>
        <taxon>Pucciniomycotina</taxon>
        <taxon>Pucciniomycetes</taxon>
        <taxon>Pucciniales</taxon>
        <taxon>Phakopsoraceae</taxon>
        <taxon>Phakopsora</taxon>
    </lineage>
</organism>
<keyword evidence="9" id="KW-0687">Ribonucleoprotein</keyword>
<feature type="compositionally biased region" description="Low complexity" evidence="13">
    <location>
        <begin position="547"/>
        <end position="558"/>
    </location>
</feature>
<evidence type="ECO:0000256" key="3">
    <source>
        <dbReference type="ARBA" id="ARBA00022490"/>
    </source>
</evidence>
<dbReference type="Pfam" id="PF02881">
    <property type="entry name" value="SRP54_N"/>
    <property type="match status" value="1"/>
</dbReference>
<dbReference type="GO" id="GO:0030942">
    <property type="term" value="F:endoplasmic reticulum signal peptide binding"/>
    <property type="evidence" value="ECO:0007669"/>
    <property type="project" value="TreeGrafter"/>
</dbReference>
<dbReference type="GO" id="GO:0006616">
    <property type="term" value="P:SRP-dependent cotranslational protein targeting to membrane, translocation"/>
    <property type="evidence" value="ECO:0007669"/>
    <property type="project" value="TreeGrafter"/>
</dbReference>
<keyword evidence="4" id="KW-0547">Nucleotide-binding</keyword>
<dbReference type="InterPro" id="IPR013822">
    <property type="entry name" value="Signal_recog_particl_SRP54_hlx"/>
</dbReference>
<dbReference type="EC" id="3.6.5.4" evidence="11"/>
<dbReference type="InterPro" id="IPR036891">
    <property type="entry name" value="Signal_recog_part_SRP54_M_sf"/>
</dbReference>
<dbReference type="Proteomes" id="UP001153365">
    <property type="component" value="Unassembled WGS sequence"/>
</dbReference>
<dbReference type="Gene3D" id="3.40.50.300">
    <property type="entry name" value="P-loop containing nucleotide triphosphate hydrolases"/>
    <property type="match status" value="1"/>
</dbReference>
<dbReference type="GO" id="GO:0008312">
    <property type="term" value="F:7S RNA binding"/>
    <property type="evidence" value="ECO:0007669"/>
    <property type="project" value="InterPro"/>
</dbReference>
<dbReference type="GO" id="GO:0005786">
    <property type="term" value="C:signal recognition particle, endoplasmic reticulum targeting"/>
    <property type="evidence" value="ECO:0007669"/>
    <property type="project" value="UniProtKB-KW"/>
</dbReference>
<dbReference type="InterPro" id="IPR022941">
    <property type="entry name" value="SRP54"/>
</dbReference>
<evidence type="ECO:0000256" key="11">
    <source>
        <dbReference type="ARBA" id="ARBA00035672"/>
    </source>
</evidence>
<dbReference type="SUPFAM" id="SSF47364">
    <property type="entry name" value="Domain of the SRP/SRP receptor G-proteins"/>
    <property type="match status" value="1"/>
</dbReference>
<dbReference type="Pfam" id="PF02978">
    <property type="entry name" value="SRP_SPB"/>
    <property type="match status" value="1"/>
</dbReference>
<dbReference type="InterPro" id="IPR003593">
    <property type="entry name" value="AAA+_ATPase"/>
</dbReference>
<dbReference type="PANTHER" id="PTHR11564">
    <property type="entry name" value="SIGNAL RECOGNITION PARTICLE 54K PROTEIN SRP54"/>
    <property type="match status" value="1"/>
</dbReference>
<dbReference type="EMBL" id="CALTRL010002445">
    <property type="protein sequence ID" value="CAH7675772.1"/>
    <property type="molecule type" value="Genomic_DNA"/>
</dbReference>
<keyword evidence="5" id="KW-0378">Hydrolase</keyword>
<reference evidence="15" key="1">
    <citation type="submission" date="2022-06" db="EMBL/GenBank/DDBJ databases">
        <authorList>
            <consortium name="SYNGENTA / RWTH Aachen University"/>
        </authorList>
    </citation>
    <scope>NUCLEOTIDE SEQUENCE</scope>
</reference>
<dbReference type="FunFam" id="3.40.50.300:FF:000022">
    <property type="entry name" value="Signal recognition particle 54 kDa subunit"/>
    <property type="match status" value="1"/>
</dbReference>
<feature type="compositionally biased region" description="Low complexity" evidence="13">
    <location>
        <begin position="88"/>
        <end position="99"/>
    </location>
</feature>
<comment type="subcellular location">
    <subcellularLocation>
        <location evidence="1">Cytoplasm</location>
    </subcellularLocation>
</comment>
<comment type="similarity">
    <text evidence="2">Belongs to the GTP-binding SRP family. SRP54 subfamily.</text>
</comment>
<comment type="catalytic activity">
    <reaction evidence="12">
        <text>GTP + H2O = GDP + phosphate + H(+)</text>
        <dbReference type="Rhea" id="RHEA:19669"/>
        <dbReference type="ChEBI" id="CHEBI:15377"/>
        <dbReference type="ChEBI" id="CHEBI:15378"/>
        <dbReference type="ChEBI" id="CHEBI:37565"/>
        <dbReference type="ChEBI" id="CHEBI:43474"/>
        <dbReference type="ChEBI" id="CHEBI:58189"/>
        <dbReference type="EC" id="3.6.5.4"/>
    </reaction>
    <physiologicalReaction direction="left-to-right" evidence="12">
        <dbReference type="Rhea" id="RHEA:19670"/>
    </physiologicalReaction>
</comment>
<dbReference type="Gene3D" id="1.10.260.30">
    <property type="entry name" value="Signal recognition particle, SRP54 subunit, M-domain"/>
    <property type="match status" value="1"/>
</dbReference>
<dbReference type="SUPFAM" id="SSF52540">
    <property type="entry name" value="P-loop containing nucleoside triphosphate hydrolases"/>
    <property type="match status" value="1"/>
</dbReference>
<keyword evidence="7" id="KW-0342">GTP-binding</keyword>
<evidence type="ECO:0000313" key="15">
    <source>
        <dbReference type="EMBL" id="CAH7675772.1"/>
    </source>
</evidence>
<evidence type="ECO:0000259" key="14">
    <source>
        <dbReference type="PROSITE" id="PS00300"/>
    </source>
</evidence>
<evidence type="ECO:0000256" key="4">
    <source>
        <dbReference type="ARBA" id="ARBA00022741"/>
    </source>
</evidence>
<proteinExistence type="inferred from homology"/>
<dbReference type="GO" id="GO:0003924">
    <property type="term" value="F:GTPase activity"/>
    <property type="evidence" value="ECO:0007669"/>
    <property type="project" value="InterPro"/>
</dbReference>
<dbReference type="InterPro" id="IPR027417">
    <property type="entry name" value="P-loop_NTPase"/>
</dbReference>
<evidence type="ECO:0000256" key="7">
    <source>
        <dbReference type="ARBA" id="ARBA00023134"/>
    </source>
</evidence>
<dbReference type="SMART" id="SM00382">
    <property type="entry name" value="AAA"/>
    <property type="match status" value="1"/>
</dbReference>
<dbReference type="Pfam" id="PF00448">
    <property type="entry name" value="SRP54"/>
    <property type="match status" value="1"/>
</dbReference>
<name>A0AAV0AZ07_PHAPC</name>
<evidence type="ECO:0000256" key="9">
    <source>
        <dbReference type="ARBA" id="ARBA00023274"/>
    </source>
</evidence>
<dbReference type="SMART" id="SM00962">
    <property type="entry name" value="SRP54"/>
    <property type="match status" value="1"/>
</dbReference>
<evidence type="ECO:0000256" key="13">
    <source>
        <dbReference type="SAM" id="MobiDB-lite"/>
    </source>
</evidence>
<evidence type="ECO:0000256" key="2">
    <source>
        <dbReference type="ARBA" id="ARBA00005450"/>
    </source>
</evidence>
<keyword evidence="6" id="KW-0694">RNA-binding</keyword>
<dbReference type="AlphaFoldDB" id="A0AAV0AZ07"/>
<dbReference type="Gene3D" id="1.20.120.140">
    <property type="entry name" value="Signal recognition particle SRP54, nucleotide-binding domain"/>
    <property type="match status" value="1"/>
</dbReference>
<dbReference type="InterPro" id="IPR042101">
    <property type="entry name" value="SRP54_N_sf"/>
</dbReference>
<feature type="region of interest" description="Disordered" evidence="13">
    <location>
        <begin position="466"/>
        <end position="490"/>
    </location>
</feature>
<dbReference type="GO" id="GO:0005525">
    <property type="term" value="F:GTP binding"/>
    <property type="evidence" value="ECO:0007669"/>
    <property type="project" value="UniProtKB-KW"/>
</dbReference>
<feature type="compositionally biased region" description="Low complexity" evidence="13">
    <location>
        <begin position="466"/>
        <end position="483"/>
    </location>
</feature>
<dbReference type="SUPFAM" id="SSF47446">
    <property type="entry name" value="Signal peptide-binding domain"/>
    <property type="match status" value="1"/>
</dbReference>
<dbReference type="InterPro" id="IPR000897">
    <property type="entry name" value="SRP54_GTPase_dom"/>
</dbReference>
<gene>
    <name evidence="15" type="ORF">PPACK8108_LOCUS10821</name>
</gene>
<dbReference type="CDD" id="cd17875">
    <property type="entry name" value="SRP54_G"/>
    <property type="match status" value="1"/>
</dbReference>
<accession>A0AAV0AZ07</accession>
<keyword evidence="8" id="KW-0733">Signal recognition particle</keyword>
<keyword evidence="3" id="KW-0963">Cytoplasm</keyword>
<protein>
    <recommendedName>
        <fullName evidence="11">signal-recognition-particle GTPase</fullName>
        <ecNumber evidence="11">3.6.5.4</ecNumber>
    </recommendedName>
    <alternativeName>
        <fullName evidence="10">Signal recognition particle 54 kDa protein homolog</fullName>
    </alternativeName>
</protein>
<dbReference type="PROSITE" id="PS00300">
    <property type="entry name" value="SRP54"/>
    <property type="match status" value="1"/>
</dbReference>
<dbReference type="SMART" id="SM00963">
    <property type="entry name" value="SRP54_N"/>
    <property type="match status" value="1"/>
</dbReference>
<evidence type="ECO:0000313" key="16">
    <source>
        <dbReference type="Proteomes" id="UP001153365"/>
    </source>
</evidence>
<dbReference type="InterPro" id="IPR036225">
    <property type="entry name" value="SRP/SRP_N"/>
</dbReference>
<evidence type="ECO:0000256" key="1">
    <source>
        <dbReference type="ARBA" id="ARBA00004496"/>
    </source>
</evidence>
<dbReference type="PANTHER" id="PTHR11564:SF5">
    <property type="entry name" value="SIGNAL RECOGNITION PARTICLE SUBUNIT SRP54"/>
    <property type="match status" value="1"/>
</dbReference>
<evidence type="ECO:0000256" key="6">
    <source>
        <dbReference type="ARBA" id="ARBA00022884"/>
    </source>
</evidence>
<feature type="region of interest" description="Disordered" evidence="13">
    <location>
        <begin position="543"/>
        <end position="587"/>
    </location>
</feature>